<feature type="compositionally biased region" description="Low complexity" evidence="1">
    <location>
        <begin position="405"/>
        <end position="415"/>
    </location>
</feature>
<dbReference type="RefSeq" id="WP_193670102.1">
    <property type="nucleotide sequence ID" value="NZ_JACDTV010000012.1"/>
</dbReference>
<keyword evidence="5" id="KW-1185">Reference proteome</keyword>
<evidence type="ECO:0000313" key="4">
    <source>
        <dbReference type="EMBL" id="MBM7507480.1"/>
    </source>
</evidence>
<evidence type="ECO:0000256" key="1">
    <source>
        <dbReference type="SAM" id="MobiDB-lite"/>
    </source>
</evidence>
<dbReference type="EMBL" id="JAFBBZ010000001">
    <property type="protein sequence ID" value="MBM7507480.1"/>
    <property type="molecule type" value="Genomic_DNA"/>
</dbReference>
<dbReference type="Proteomes" id="UP000732378">
    <property type="component" value="Unassembled WGS sequence"/>
</dbReference>
<organism evidence="4 5">
    <name type="scientific">Nocardioides salarius</name>
    <dbReference type="NCBI Taxonomy" id="374513"/>
    <lineage>
        <taxon>Bacteria</taxon>
        <taxon>Bacillati</taxon>
        <taxon>Actinomycetota</taxon>
        <taxon>Actinomycetes</taxon>
        <taxon>Propionibacteriales</taxon>
        <taxon>Nocardioidaceae</taxon>
        <taxon>Nocardioides</taxon>
    </lineage>
</organism>
<evidence type="ECO:0000259" key="2">
    <source>
        <dbReference type="Pfam" id="PF22551"/>
    </source>
</evidence>
<feature type="region of interest" description="Disordered" evidence="1">
    <location>
        <begin position="378"/>
        <end position="415"/>
    </location>
</feature>
<accession>A0ABS2M8H3</accession>
<protein>
    <submittedName>
        <fullName evidence="4">Uncharacterized protein</fullName>
    </submittedName>
</protein>
<dbReference type="Pfam" id="PF22552">
    <property type="entry name" value="TY-Chap3"/>
    <property type="match status" value="1"/>
</dbReference>
<comment type="caution">
    <text evidence="4">The sequence shown here is derived from an EMBL/GenBank/DDBJ whole genome shotgun (WGS) entry which is preliminary data.</text>
</comment>
<dbReference type="Pfam" id="PF22551">
    <property type="entry name" value="TY-Chap1"/>
    <property type="match status" value="1"/>
</dbReference>
<sequence length="415" mass="44548">MTIEREHDEAWRELRSRLADHLASMEPDEEVGLAVDDGSGEVPAYVVVDAEAGGRLLLEAVGVGGLVEPWVPGAEYEDDDPVFHAELAQRECDLAAALVVGALRDQRGCLHPAFLLSRELDLGGLRWEARAKALPPRRARVLGDDAPLAVLVEDRDHLQRLVDATLAEVLDQPVAHDEDGDVPVPVGESVVWVQVLPDRPAVALFAILVDDVADAAGAAREVSGLQARLPYLQVRATADSIVVRHEICAVPFAPRQLAGVLARLCSEIDDIAGEVAERVGGRRFLAGLGAGDEDDADTDTHEPLPGGLDEHLATVLELLLDGQVEPAQVAAAYDGQRTLLVRSLVGLRTGTVVVPDADLDLLLHTVRSGLRHLVDQAARRDEGPTRPRAPRSQQLSLLPDDEPGLDLPGSERWVG</sequence>
<gene>
    <name evidence="4" type="ORF">JOE61_001294</name>
</gene>
<dbReference type="InterPro" id="IPR054343">
    <property type="entry name" value="TY-Chap_M"/>
</dbReference>
<proteinExistence type="predicted"/>
<evidence type="ECO:0000313" key="5">
    <source>
        <dbReference type="Proteomes" id="UP000732378"/>
    </source>
</evidence>
<evidence type="ECO:0000259" key="3">
    <source>
        <dbReference type="Pfam" id="PF22552"/>
    </source>
</evidence>
<dbReference type="InterPro" id="IPR054344">
    <property type="entry name" value="TY-Chap_N"/>
</dbReference>
<name>A0ABS2M8H3_9ACTN</name>
<feature type="domain" description="TY-Chap N-terminal" evidence="3">
    <location>
        <begin position="9"/>
        <end position="115"/>
    </location>
</feature>
<reference evidence="4 5" key="1">
    <citation type="submission" date="2021-01" db="EMBL/GenBank/DDBJ databases">
        <title>Sequencing the genomes of 1000 actinobacteria strains.</title>
        <authorList>
            <person name="Klenk H.-P."/>
        </authorList>
    </citation>
    <scope>NUCLEOTIDE SEQUENCE [LARGE SCALE GENOMIC DNA]</scope>
    <source>
        <strain evidence="4 5">DSM 18239</strain>
    </source>
</reference>
<feature type="domain" description="TY-Chap central" evidence="2">
    <location>
        <begin position="156"/>
        <end position="286"/>
    </location>
</feature>